<accession>A0A1T4NJ00</accession>
<proteinExistence type="predicted"/>
<evidence type="ECO:0000313" key="2">
    <source>
        <dbReference type="Proteomes" id="UP000190121"/>
    </source>
</evidence>
<name>A0A1T4NJ00_9PORP</name>
<sequence length="75" mass="8850">MLFLLFVREGNTFLDGRCSYYWKIHLYEFSEGLYSIDLLRLLQEDFIDNDRNSNACLYSIDLLRLLQGGGPYFPS</sequence>
<keyword evidence="2" id="KW-1185">Reference proteome</keyword>
<dbReference type="Proteomes" id="UP000190121">
    <property type="component" value="Unassembled WGS sequence"/>
</dbReference>
<organism evidence="1 2">
    <name type="scientific">Porphyromonas circumdentaria</name>
    <dbReference type="NCBI Taxonomy" id="29524"/>
    <lineage>
        <taxon>Bacteria</taxon>
        <taxon>Pseudomonadati</taxon>
        <taxon>Bacteroidota</taxon>
        <taxon>Bacteroidia</taxon>
        <taxon>Bacteroidales</taxon>
        <taxon>Porphyromonadaceae</taxon>
        <taxon>Porphyromonas</taxon>
    </lineage>
</organism>
<protein>
    <submittedName>
        <fullName evidence="1">Uncharacterized protein</fullName>
    </submittedName>
</protein>
<dbReference type="EMBL" id="FUXE01000011">
    <property type="protein sequence ID" value="SJZ79095.1"/>
    <property type="molecule type" value="Genomic_DNA"/>
</dbReference>
<evidence type="ECO:0000313" key="1">
    <source>
        <dbReference type="EMBL" id="SJZ79095.1"/>
    </source>
</evidence>
<reference evidence="2" key="1">
    <citation type="submission" date="2017-02" db="EMBL/GenBank/DDBJ databases">
        <authorList>
            <person name="Varghese N."/>
            <person name="Submissions S."/>
        </authorList>
    </citation>
    <scope>NUCLEOTIDE SEQUENCE [LARGE SCALE GENOMIC DNA]</scope>
    <source>
        <strain evidence="2">ATCC 51356</strain>
    </source>
</reference>
<gene>
    <name evidence="1" type="ORF">SAMN02745171_01129</name>
</gene>
<dbReference type="AlphaFoldDB" id="A0A1T4NJ00"/>